<keyword evidence="9 10" id="KW-0275">Fatty acid biosynthesis</keyword>
<reference evidence="11 12" key="1">
    <citation type="journal article" date="2023" name="Insect Mol. Biol.">
        <title>Genome sequencing provides insights into the evolution of gene families encoding plant cell wall-degrading enzymes in longhorned beetles.</title>
        <authorList>
            <person name="Shin N.R."/>
            <person name="Okamura Y."/>
            <person name="Kirsch R."/>
            <person name="Pauchet Y."/>
        </authorList>
    </citation>
    <scope>NUCLEOTIDE SEQUENCE [LARGE SCALE GENOMIC DNA]</scope>
    <source>
        <strain evidence="11">EAD_L_NR</strain>
    </source>
</reference>
<keyword evidence="8 10" id="KW-0472">Membrane</keyword>
<dbReference type="EMBL" id="JANEYG010000024">
    <property type="protein sequence ID" value="KAJ8918567.1"/>
    <property type="molecule type" value="Genomic_DNA"/>
</dbReference>
<keyword evidence="3 10" id="KW-0808">Transferase</keyword>
<proteinExistence type="inferred from homology"/>
<comment type="subcellular location">
    <subcellularLocation>
        <location evidence="1">Membrane</location>
        <topology evidence="1">Multi-pass membrane protein</topology>
    </subcellularLocation>
</comment>
<dbReference type="Proteomes" id="UP001159042">
    <property type="component" value="Unassembled WGS sequence"/>
</dbReference>
<evidence type="ECO:0000313" key="11">
    <source>
        <dbReference type="EMBL" id="KAJ8918567.1"/>
    </source>
</evidence>
<sequence>MLISCVGLDAALLHYNWRCEPCDHSYTPEALRIARVVYVYFLAKMVELLDTVFFVLRKKDKQITFLHCYHHTTMAMISWAVVKYYPGGHCTFIGLINSFVHVIMYSYYLLAALGPQVQKFLWSKKYITTIQLVQFCIVFVHTSQLIFTDCGYPKWPVPLALPNIVFFYYLFTDFYNMAYKKEGTNTQRAPLENKSPDDNSNISETTQNIINGMVQRIKLD</sequence>
<dbReference type="PANTHER" id="PTHR11157:SF153">
    <property type="entry name" value="ELONGATION OF VERY LONG CHAIN FATTY ACIDS PROTEIN"/>
    <property type="match status" value="1"/>
</dbReference>
<name>A0AAV8VWY0_9CUCU</name>
<evidence type="ECO:0000256" key="8">
    <source>
        <dbReference type="ARBA" id="ARBA00023136"/>
    </source>
</evidence>
<dbReference type="Pfam" id="PF01151">
    <property type="entry name" value="ELO"/>
    <property type="match status" value="1"/>
</dbReference>
<gene>
    <name evidence="11" type="ORF">NQ315_013072</name>
</gene>
<dbReference type="GO" id="GO:0030148">
    <property type="term" value="P:sphingolipid biosynthetic process"/>
    <property type="evidence" value="ECO:0007669"/>
    <property type="project" value="TreeGrafter"/>
</dbReference>
<dbReference type="GO" id="GO:0042761">
    <property type="term" value="P:very long-chain fatty acid biosynthetic process"/>
    <property type="evidence" value="ECO:0007669"/>
    <property type="project" value="TreeGrafter"/>
</dbReference>
<comment type="similarity">
    <text evidence="10">Belongs to the ELO family.</text>
</comment>
<dbReference type="EC" id="2.3.1.199" evidence="10"/>
<protein>
    <recommendedName>
        <fullName evidence="10">Elongation of very long chain fatty acids protein</fullName>
        <ecNumber evidence="10">2.3.1.199</ecNumber>
    </recommendedName>
    <alternativeName>
        <fullName evidence="10">Very-long-chain 3-oxoacyl-CoA synthase</fullName>
    </alternativeName>
</protein>
<evidence type="ECO:0000256" key="9">
    <source>
        <dbReference type="ARBA" id="ARBA00023160"/>
    </source>
</evidence>
<comment type="caution">
    <text evidence="11">The sequence shown here is derived from an EMBL/GenBank/DDBJ whole genome shotgun (WGS) entry which is preliminary data.</text>
</comment>
<dbReference type="GO" id="GO:0005789">
    <property type="term" value="C:endoplasmic reticulum membrane"/>
    <property type="evidence" value="ECO:0007669"/>
    <property type="project" value="TreeGrafter"/>
</dbReference>
<feature type="transmembrane region" description="Helical" evidence="10">
    <location>
        <begin position="126"/>
        <end position="147"/>
    </location>
</feature>
<evidence type="ECO:0000256" key="2">
    <source>
        <dbReference type="ARBA" id="ARBA00022516"/>
    </source>
</evidence>
<keyword evidence="12" id="KW-1185">Reference proteome</keyword>
<keyword evidence="7 10" id="KW-0443">Lipid metabolism</keyword>
<feature type="transmembrane region" description="Helical" evidence="10">
    <location>
        <begin position="68"/>
        <end position="86"/>
    </location>
</feature>
<keyword evidence="2 10" id="KW-0444">Lipid biosynthesis</keyword>
<dbReference type="GO" id="GO:0019367">
    <property type="term" value="P:fatty acid elongation, saturated fatty acid"/>
    <property type="evidence" value="ECO:0007669"/>
    <property type="project" value="TreeGrafter"/>
</dbReference>
<dbReference type="GO" id="GO:0034625">
    <property type="term" value="P:fatty acid elongation, monounsaturated fatty acid"/>
    <property type="evidence" value="ECO:0007669"/>
    <property type="project" value="TreeGrafter"/>
</dbReference>
<comment type="catalytic activity">
    <reaction evidence="10">
        <text>a very-long-chain acyl-CoA + malonyl-CoA + H(+) = a very-long-chain 3-oxoacyl-CoA + CO2 + CoA</text>
        <dbReference type="Rhea" id="RHEA:32727"/>
        <dbReference type="ChEBI" id="CHEBI:15378"/>
        <dbReference type="ChEBI" id="CHEBI:16526"/>
        <dbReference type="ChEBI" id="CHEBI:57287"/>
        <dbReference type="ChEBI" id="CHEBI:57384"/>
        <dbReference type="ChEBI" id="CHEBI:90725"/>
        <dbReference type="ChEBI" id="CHEBI:90736"/>
        <dbReference type="EC" id="2.3.1.199"/>
    </reaction>
</comment>
<evidence type="ECO:0000256" key="3">
    <source>
        <dbReference type="ARBA" id="ARBA00022679"/>
    </source>
</evidence>
<dbReference type="InterPro" id="IPR002076">
    <property type="entry name" value="ELO_fam"/>
</dbReference>
<accession>A0AAV8VWY0</accession>
<feature type="transmembrane region" description="Helical" evidence="10">
    <location>
        <begin position="37"/>
        <end position="56"/>
    </location>
</feature>
<keyword evidence="4 10" id="KW-0812">Transmembrane</keyword>
<organism evidence="11 12">
    <name type="scientific">Exocentrus adspersus</name>
    <dbReference type="NCBI Taxonomy" id="1586481"/>
    <lineage>
        <taxon>Eukaryota</taxon>
        <taxon>Metazoa</taxon>
        <taxon>Ecdysozoa</taxon>
        <taxon>Arthropoda</taxon>
        <taxon>Hexapoda</taxon>
        <taxon>Insecta</taxon>
        <taxon>Pterygota</taxon>
        <taxon>Neoptera</taxon>
        <taxon>Endopterygota</taxon>
        <taxon>Coleoptera</taxon>
        <taxon>Polyphaga</taxon>
        <taxon>Cucujiformia</taxon>
        <taxon>Chrysomeloidea</taxon>
        <taxon>Cerambycidae</taxon>
        <taxon>Lamiinae</taxon>
        <taxon>Acanthocinini</taxon>
        <taxon>Exocentrus</taxon>
    </lineage>
</organism>
<evidence type="ECO:0000256" key="5">
    <source>
        <dbReference type="ARBA" id="ARBA00022832"/>
    </source>
</evidence>
<evidence type="ECO:0000313" key="12">
    <source>
        <dbReference type="Proteomes" id="UP001159042"/>
    </source>
</evidence>
<feature type="transmembrane region" description="Helical" evidence="10">
    <location>
        <begin position="92"/>
        <end position="114"/>
    </location>
</feature>
<feature type="transmembrane region" description="Helical" evidence="10">
    <location>
        <begin position="159"/>
        <end position="178"/>
    </location>
</feature>
<evidence type="ECO:0000256" key="10">
    <source>
        <dbReference type="RuleBase" id="RU361115"/>
    </source>
</evidence>
<evidence type="ECO:0000256" key="1">
    <source>
        <dbReference type="ARBA" id="ARBA00004141"/>
    </source>
</evidence>
<dbReference type="PANTHER" id="PTHR11157">
    <property type="entry name" value="FATTY ACID ACYL TRANSFERASE-RELATED"/>
    <property type="match status" value="1"/>
</dbReference>
<evidence type="ECO:0000256" key="7">
    <source>
        <dbReference type="ARBA" id="ARBA00023098"/>
    </source>
</evidence>
<dbReference type="GO" id="GO:0009922">
    <property type="term" value="F:fatty acid elongase activity"/>
    <property type="evidence" value="ECO:0007669"/>
    <property type="project" value="UniProtKB-EC"/>
</dbReference>
<dbReference type="AlphaFoldDB" id="A0AAV8VWY0"/>
<dbReference type="GO" id="GO:0034626">
    <property type="term" value="P:fatty acid elongation, polyunsaturated fatty acid"/>
    <property type="evidence" value="ECO:0007669"/>
    <property type="project" value="TreeGrafter"/>
</dbReference>
<keyword evidence="5 10" id="KW-0276">Fatty acid metabolism</keyword>
<evidence type="ECO:0000256" key="6">
    <source>
        <dbReference type="ARBA" id="ARBA00022989"/>
    </source>
</evidence>
<evidence type="ECO:0000256" key="4">
    <source>
        <dbReference type="ARBA" id="ARBA00022692"/>
    </source>
</evidence>
<keyword evidence="6 10" id="KW-1133">Transmembrane helix</keyword>